<feature type="transmembrane region" description="Helical" evidence="9">
    <location>
        <begin position="86"/>
        <end position="104"/>
    </location>
</feature>
<dbReference type="InterPro" id="IPR051084">
    <property type="entry name" value="H+-coupled_symporters"/>
</dbReference>
<dbReference type="GO" id="GO:0005886">
    <property type="term" value="C:plasma membrane"/>
    <property type="evidence" value="ECO:0007669"/>
    <property type="project" value="UniProtKB-SubCell"/>
</dbReference>
<organism evidence="11 12">
    <name type="scientific">Parashewanella curva</name>
    <dbReference type="NCBI Taxonomy" id="2338552"/>
    <lineage>
        <taxon>Bacteria</taxon>
        <taxon>Pseudomonadati</taxon>
        <taxon>Pseudomonadota</taxon>
        <taxon>Gammaproteobacteria</taxon>
        <taxon>Alteromonadales</taxon>
        <taxon>Shewanellaceae</taxon>
        <taxon>Parashewanella</taxon>
    </lineage>
</organism>
<dbReference type="PROSITE" id="PS00217">
    <property type="entry name" value="SUGAR_TRANSPORT_2"/>
    <property type="match status" value="1"/>
</dbReference>
<evidence type="ECO:0000256" key="5">
    <source>
        <dbReference type="ARBA" id="ARBA00022692"/>
    </source>
</evidence>
<dbReference type="Gene3D" id="1.20.1250.20">
    <property type="entry name" value="MFS general substrate transporter like domains"/>
    <property type="match status" value="2"/>
</dbReference>
<feature type="transmembrane region" description="Helical" evidence="9">
    <location>
        <begin position="373"/>
        <end position="394"/>
    </location>
</feature>
<proteinExistence type="inferred from homology"/>
<gene>
    <name evidence="11" type="ORF">D5018_11820</name>
</gene>
<evidence type="ECO:0000256" key="9">
    <source>
        <dbReference type="SAM" id="Phobius"/>
    </source>
</evidence>
<feature type="transmembrane region" description="Helical" evidence="9">
    <location>
        <begin position="12"/>
        <end position="36"/>
    </location>
</feature>
<feature type="transmembrane region" description="Helical" evidence="9">
    <location>
        <begin position="281"/>
        <end position="300"/>
    </location>
</feature>
<dbReference type="InterPro" id="IPR020846">
    <property type="entry name" value="MFS_dom"/>
</dbReference>
<dbReference type="EMBL" id="QZEI01000033">
    <property type="protein sequence ID" value="RLV59467.1"/>
    <property type="molecule type" value="Genomic_DNA"/>
</dbReference>
<feature type="transmembrane region" description="Helical" evidence="9">
    <location>
        <begin position="309"/>
        <end position="329"/>
    </location>
</feature>
<evidence type="ECO:0000313" key="12">
    <source>
        <dbReference type="Proteomes" id="UP000281474"/>
    </source>
</evidence>
<keyword evidence="4" id="KW-1003">Cell membrane</keyword>
<comment type="caution">
    <text evidence="11">The sequence shown here is derived from an EMBL/GenBank/DDBJ whole genome shotgun (WGS) entry which is preliminary data.</text>
</comment>
<accession>A0A3L8PVL8</accession>
<comment type="subcellular location">
    <subcellularLocation>
        <location evidence="1">Cell membrane</location>
        <topology evidence="1">Multi-pass membrane protein</topology>
    </subcellularLocation>
</comment>
<evidence type="ECO:0000313" key="11">
    <source>
        <dbReference type="EMBL" id="RLV59467.1"/>
    </source>
</evidence>
<dbReference type="InterPro" id="IPR011701">
    <property type="entry name" value="MFS"/>
</dbReference>
<feature type="transmembrane region" description="Helical" evidence="9">
    <location>
        <begin position="240"/>
        <end position="261"/>
    </location>
</feature>
<dbReference type="AlphaFoldDB" id="A0A3L8PVL8"/>
<feature type="transmembrane region" description="Helical" evidence="9">
    <location>
        <begin position="110"/>
        <end position="131"/>
    </location>
</feature>
<dbReference type="InterPro" id="IPR005829">
    <property type="entry name" value="Sugar_transporter_CS"/>
</dbReference>
<dbReference type="Pfam" id="PF07690">
    <property type="entry name" value="MFS_1"/>
    <property type="match status" value="1"/>
</dbReference>
<feature type="transmembrane region" description="Helical" evidence="9">
    <location>
        <begin position="186"/>
        <end position="205"/>
    </location>
</feature>
<sequence length="427" mass="46822">MVTFTKLKPSELKVVGIAALGGALEFYDFMIFVFLANTVSPQFFPATQHINSLLGLFSAFTVGYLARPIGGLVFSHYGDLRGRKKAFYVSILLMAVPSLLIAILPNYQHIGFIAPVILVLLRIIQGLAVGGEIPGAITFTFEHVDVNKRGRAIVIVFFALSLAVLFAQGITALLHSLLTQEQFYHWGWRIVFLIGAILGVVGGYMRKNVSETPLFNSIKSQRKESYVPAAYLFKNHLPQLAQGLSILCLDAVSMFLLFLYMPTFLVNFKVHNPIPADEVHVINSISLGIFSVFMLLFGYLSDHLGRKKLILIGSILLILLPYPMFTILLSGSTKAVLVSLIILGVSFSLVASSYGAMLAELFPAKVRYTGVGLAYNLAFAAFGGTTPLIVTYLIKVTKNPLMPAYYLMLLAVLGLLGTLTIKPNKLY</sequence>
<dbReference type="PANTHER" id="PTHR43528">
    <property type="entry name" value="ALPHA-KETOGLUTARATE PERMEASE"/>
    <property type="match status" value="1"/>
</dbReference>
<dbReference type="PANTHER" id="PTHR43528:SF1">
    <property type="entry name" value="ALPHA-KETOGLUTARATE PERMEASE"/>
    <property type="match status" value="1"/>
</dbReference>
<keyword evidence="12" id="KW-1185">Reference proteome</keyword>
<keyword evidence="8 9" id="KW-0472">Membrane</keyword>
<evidence type="ECO:0000256" key="4">
    <source>
        <dbReference type="ARBA" id="ARBA00022475"/>
    </source>
</evidence>
<dbReference type="PROSITE" id="PS50850">
    <property type="entry name" value="MFS"/>
    <property type="match status" value="1"/>
</dbReference>
<evidence type="ECO:0000256" key="6">
    <source>
        <dbReference type="ARBA" id="ARBA00022847"/>
    </source>
</evidence>
<dbReference type="InterPro" id="IPR036259">
    <property type="entry name" value="MFS_trans_sf"/>
</dbReference>
<keyword evidence="6" id="KW-0769">Symport</keyword>
<name>A0A3L8PVL8_9GAMM</name>
<dbReference type="SUPFAM" id="SSF103473">
    <property type="entry name" value="MFS general substrate transporter"/>
    <property type="match status" value="1"/>
</dbReference>
<feature type="transmembrane region" description="Helical" evidence="9">
    <location>
        <begin position="335"/>
        <end position="361"/>
    </location>
</feature>
<dbReference type="RefSeq" id="WP_121839214.1">
    <property type="nucleotide sequence ID" value="NZ_ML014782.1"/>
</dbReference>
<keyword evidence="5 9" id="KW-0812">Transmembrane</keyword>
<keyword evidence="3" id="KW-0813">Transport</keyword>
<dbReference type="Proteomes" id="UP000281474">
    <property type="component" value="Unassembled WGS sequence"/>
</dbReference>
<evidence type="ECO:0000256" key="3">
    <source>
        <dbReference type="ARBA" id="ARBA00022448"/>
    </source>
</evidence>
<reference evidence="11 12" key="1">
    <citation type="submission" date="2018-09" db="EMBL/GenBank/DDBJ databases">
        <title>Phylogeny of the Shewanellaceae, and recommendation for two new genera, Pseudoshewanella and Parashewanella.</title>
        <authorList>
            <person name="Wang G."/>
        </authorList>
    </citation>
    <scope>NUCLEOTIDE SEQUENCE [LARGE SCALE GENOMIC DNA]</scope>
    <source>
        <strain evidence="11 12">C51</strain>
    </source>
</reference>
<dbReference type="GO" id="GO:0015293">
    <property type="term" value="F:symporter activity"/>
    <property type="evidence" value="ECO:0007669"/>
    <property type="project" value="UniProtKB-KW"/>
</dbReference>
<feature type="transmembrane region" description="Helical" evidence="9">
    <location>
        <begin position="152"/>
        <end position="174"/>
    </location>
</feature>
<feature type="domain" description="Major facilitator superfamily (MFS) profile" evidence="10">
    <location>
        <begin position="14"/>
        <end position="426"/>
    </location>
</feature>
<protein>
    <submittedName>
        <fullName evidence="11">MFS transporter</fullName>
    </submittedName>
</protein>
<evidence type="ECO:0000256" key="1">
    <source>
        <dbReference type="ARBA" id="ARBA00004651"/>
    </source>
</evidence>
<evidence type="ECO:0000256" key="2">
    <source>
        <dbReference type="ARBA" id="ARBA00008240"/>
    </source>
</evidence>
<comment type="similarity">
    <text evidence="2">Belongs to the major facilitator superfamily. Metabolite:H+ Symporter (MHS) family (TC 2.A.1.6) family.</text>
</comment>
<dbReference type="OrthoDB" id="3690818at2"/>
<evidence type="ECO:0000256" key="7">
    <source>
        <dbReference type="ARBA" id="ARBA00022989"/>
    </source>
</evidence>
<evidence type="ECO:0000259" key="10">
    <source>
        <dbReference type="PROSITE" id="PS50850"/>
    </source>
</evidence>
<feature type="transmembrane region" description="Helical" evidence="9">
    <location>
        <begin position="400"/>
        <end position="421"/>
    </location>
</feature>
<keyword evidence="7 9" id="KW-1133">Transmembrane helix</keyword>
<evidence type="ECO:0000256" key="8">
    <source>
        <dbReference type="ARBA" id="ARBA00023136"/>
    </source>
</evidence>